<dbReference type="PRINTS" id="PR00332">
    <property type="entry name" value="HISTRIAD"/>
</dbReference>
<dbReference type="GO" id="GO:0032259">
    <property type="term" value="P:methylation"/>
    <property type="evidence" value="ECO:0007669"/>
    <property type="project" value="UniProtKB-KW"/>
</dbReference>
<dbReference type="SUPFAM" id="SSF54197">
    <property type="entry name" value="HIT-like"/>
    <property type="match status" value="1"/>
</dbReference>
<dbReference type="Gene3D" id="3.30.428.10">
    <property type="entry name" value="HIT-like"/>
    <property type="match status" value="1"/>
</dbReference>
<dbReference type="Proteomes" id="UP001596170">
    <property type="component" value="Unassembled WGS sequence"/>
</dbReference>
<dbReference type="Pfam" id="PF01230">
    <property type="entry name" value="HIT"/>
    <property type="match status" value="1"/>
</dbReference>
<dbReference type="PROSITE" id="PS51084">
    <property type="entry name" value="HIT_2"/>
    <property type="match status" value="1"/>
</dbReference>
<evidence type="ECO:0000313" key="4">
    <source>
        <dbReference type="Proteomes" id="UP001596170"/>
    </source>
</evidence>
<dbReference type="EMBL" id="JBHSRI010000002">
    <property type="protein sequence ID" value="MFC6038547.1"/>
    <property type="molecule type" value="Genomic_DNA"/>
</dbReference>
<accession>A0ABW1L5Y4</accession>
<feature type="short sequence motif" description="Histidine triad motif" evidence="1">
    <location>
        <begin position="103"/>
        <end position="107"/>
    </location>
</feature>
<dbReference type="RefSeq" id="WP_377732568.1">
    <property type="nucleotide sequence ID" value="NZ_JBHSRI010000002.1"/>
</dbReference>
<evidence type="ECO:0000259" key="2">
    <source>
        <dbReference type="PROSITE" id="PS51084"/>
    </source>
</evidence>
<reference evidence="4" key="1">
    <citation type="journal article" date="2019" name="Int. J. Syst. Evol. Microbiol.">
        <title>The Global Catalogue of Microorganisms (GCM) 10K type strain sequencing project: providing services to taxonomists for standard genome sequencing and annotation.</title>
        <authorList>
            <consortium name="The Broad Institute Genomics Platform"/>
            <consortium name="The Broad Institute Genome Sequencing Center for Infectious Disease"/>
            <person name="Wu L."/>
            <person name="Ma J."/>
        </authorList>
    </citation>
    <scope>NUCLEOTIDE SEQUENCE [LARGE SCALE GENOMIC DNA]</scope>
    <source>
        <strain evidence="4">CCUG 54527</strain>
    </source>
</reference>
<keyword evidence="4" id="KW-1185">Reference proteome</keyword>
<feature type="domain" description="HIT" evidence="2">
    <location>
        <begin position="13"/>
        <end position="118"/>
    </location>
</feature>
<protein>
    <submittedName>
        <fullName evidence="3">HIT family protein</fullName>
        <ecNumber evidence="3">2.1.1.-</ecNumber>
    </submittedName>
</protein>
<dbReference type="GO" id="GO:0008168">
    <property type="term" value="F:methyltransferase activity"/>
    <property type="evidence" value="ECO:0007669"/>
    <property type="project" value="UniProtKB-KW"/>
</dbReference>
<gene>
    <name evidence="3" type="ORF">ACFPYN_03660</name>
</gene>
<evidence type="ECO:0000313" key="3">
    <source>
        <dbReference type="EMBL" id="MFC6038547.1"/>
    </source>
</evidence>
<keyword evidence="3" id="KW-0808">Transferase</keyword>
<dbReference type="InterPro" id="IPR001310">
    <property type="entry name" value="Histidine_triad_HIT"/>
</dbReference>
<organism evidence="3 4">
    <name type="scientific">Paenisporosarcina macmurdoensis</name>
    <dbReference type="NCBI Taxonomy" id="212659"/>
    <lineage>
        <taxon>Bacteria</taxon>
        <taxon>Bacillati</taxon>
        <taxon>Bacillota</taxon>
        <taxon>Bacilli</taxon>
        <taxon>Bacillales</taxon>
        <taxon>Caryophanaceae</taxon>
        <taxon>Paenisporosarcina</taxon>
    </lineage>
</organism>
<dbReference type="EC" id="2.1.1.-" evidence="3"/>
<evidence type="ECO:0000256" key="1">
    <source>
        <dbReference type="PROSITE-ProRule" id="PRU00464"/>
    </source>
</evidence>
<comment type="caution">
    <text evidence="3">The sequence shown here is derived from an EMBL/GenBank/DDBJ whole genome shotgun (WGS) entry which is preliminary data.</text>
</comment>
<dbReference type="InterPro" id="IPR011146">
    <property type="entry name" value="HIT-like"/>
</dbReference>
<keyword evidence="3" id="KW-0489">Methyltransferase</keyword>
<sequence>MNVDTTQENKECLGCALANQDLFVHVVYEDEFVCCFLDHDPFNEGHTLILPKKHFRYVEEFDPQTAIAIMKASQLLSKAIKKLYNPDGITICQNGGKIDELSHYHMHVVPRYENQSFASFYTEEPWNNEDLKNKLIATRVELTKIIVELV</sequence>
<proteinExistence type="predicted"/>
<dbReference type="PANTHER" id="PTHR46648:SF1">
    <property type="entry name" value="ADENOSINE 5'-MONOPHOSPHORAMIDASE HNT1"/>
    <property type="match status" value="1"/>
</dbReference>
<dbReference type="InterPro" id="IPR036265">
    <property type="entry name" value="HIT-like_sf"/>
</dbReference>
<name>A0ABW1L5Y4_9BACL</name>
<dbReference type="PANTHER" id="PTHR46648">
    <property type="entry name" value="HIT FAMILY PROTEIN 1"/>
    <property type="match status" value="1"/>
</dbReference>